<organism evidence="1 2">
    <name type="scientific">Bacteroides fragilis</name>
    <dbReference type="NCBI Taxonomy" id="817"/>
    <lineage>
        <taxon>Bacteria</taxon>
        <taxon>Pseudomonadati</taxon>
        <taxon>Bacteroidota</taxon>
        <taxon>Bacteroidia</taxon>
        <taxon>Bacteroidales</taxon>
        <taxon>Bacteroidaceae</taxon>
        <taxon>Bacteroides</taxon>
    </lineage>
</organism>
<name>A0A642KLC9_BACFG</name>
<reference evidence="1 2" key="1">
    <citation type="journal article" date="2019" name="Nat. Med.">
        <title>A library of human gut bacterial isolates paired with longitudinal multiomics data enables mechanistic microbiome research.</title>
        <authorList>
            <person name="Poyet M."/>
            <person name="Groussin M."/>
            <person name="Gibbons S.M."/>
            <person name="Avila-Pacheco J."/>
            <person name="Jiang X."/>
            <person name="Kearney S.M."/>
            <person name="Perrotta A.R."/>
            <person name="Berdy B."/>
            <person name="Zhao S."/>
            <person name="Lieberman T.D."/>
            <person name="Swanson P.K."/>
            <person name="Smith M."/>
            <person name="Roesemann S."/>
            <person name="Alexander J.E."/>
            <person name="Rich S.A."/>
            <person name="Livny J."/>
            <person name="Vlamakis H."/>
            <person name="Clish C."/>
            <person name="Bullock K."/>
            <person name="Deik A."/>
            <person name="Scott J."/>
            <person name="Pierce K.A."/>
            <person name="Xavier R.J."/>
            <person name="Alm E.J."/>
        </authorList>
    </citation>
    <scope>NUCLEOTIDE SEQUENCE [LARGE SCALE GENOMIC DNA]</scope>
    <source>
        <strain evidence="1 2">BIOML-A7</strain>
    </source>
</reference>
<accession>A0A642KLC9</accession>
<dbReference type="PANTHER" id="PTHR37317">
    <property type="entry name" value="BLR8090 PROTEIN"/>
    <property type="match status" value="1"/>
</dbReference>
<dbReference type="PANTHER" id="PTHR37317:SF1">
    <property type="entry name" value="ZINC-RIBBON DOMAIN-CONTAINING PROTEIN-RELATED"/>
    <property type="match status" value="1"/>
</dbReference>
<dbReference type="AlphaFoldDB" id="A0A642KLC9"/>
<proteinExistence type="predicted"/>
<evidence type="ECO:0000313" key="1">
    <source>
        <dbReference type="EMBL" id="KAA5167272.1"/>
    </source>
</evidence>
<gene>
    <name evidence="1" type="ORF">F2Z29_23055</name>
</gene>
<evidence type="ECO:0000313" key="2">
    <source>
        <dbReference type="Proteomes" id="UP000436803"/>
    </source>
</evidence>
<comment type="caution">
    <text evidence="1">The sequence shown here is derived from an EMBL/GenBank/DDBJ whole genome shotgun (WGS) entry which is preliminary data.</text>
</comment>
<dbReference type="EMBL" id="VWAW01000033">
    <property type="protein sequence ID" value="KAA5167272.1"/>
    <property type="molecule type" value="Genomic_DNA"/>
</dbReference>
<protein>
    <submittedName>
        <fullName evidence="1">Zinc ribbon domain-containing protein</fullName>
    </submittedName>
</protein>
<sequence>MASFEFNPIADFVVLRFKCPECGHDNETDALYVPVPDFTAENHSDSCNSEDYEHECPNCGHLFEITLNNGMYGGDGEITDVEDGLSVEEEFPDNEDDYEEYKSKFFDEHVKDTIEVLDKIDVLDERSRKLLYRTLYANVISSMEAYLSDRLIQKVMSSEDTKRKFVEGFKDYKDEKIAVSDIFKHLENIDSRIIKTLREIIYHNLPRVKNIYNSVLGINLGEKIVISDLMKCIGIRHDIVHRNGKDKEGNLQDISKEDVLELAEKVSKFIGNIECEFILHDVNSDEYGTESLFE</sequence>
<dbReference type="Proteomes" id="UP000436803">
    <property type="component" value="Unassembled WGS sequence"/>
</dbReference>